<keyword evidence="10" id="KW-1185">Reference proteome</keyword>
<dbReference type="Pfam" id="PF00202">
    <property type="entry name" value="Aminotran_3"/>
    <property type="match status" value="1"/>
</dbReference>
<reference evidence="9 10" key="1">
    <citation type="submission" date="2023-05" db="EMBL/GenBank/DDBJ databases">
        <title>Metabolic capabilities are highly conserved among human nasal-associated Corynebacterium species in pangenomic analyses.</title>
        <authorList>
            <person name="Tran T.H."/>
            <person name="Roberts A.Q."/>
            <person name="Escapa I.F."/>
            <person name="Gao W."/>
            <person name="Conlan S."/>
            <person name="Kong H."/>
            <person name="Segre J.A."/>
            <person name="Kelly M.S."/>
            <person name="Lemon K.P."/>
        </authorList>
    </citation>
    <scope>NUCLEOTIDE SEQUENCE [LARGE SCALE GENOMIC DNA]</scope>
    <source>
        <strain evidence="9 10">KPL3772</strain>
    </source>
</reference>
<feature type="binding site" evidence="7">
    <location>
        <position position="189"/>
    </location>
    <ligand>
        <name>substrate</name>
    </ligand>
</feature>
<dbReference type="PROSITE" id="PS00600">
    <property type="entry name" value="AA_TRANSFER_CLASS_3"/>
    <property type="match status" value="1"/>
</dbReference>
<comment type="similarity">
    <text evidence="7">Belongs to the class-III pyridoxal-phosphate-dependent aminotransferase family. BioA subfamily.</text>
</comment>
<gene>
    <name evidence="7" type="primary">bioA</name>
    <name evidence="9" type="ORF">QPX23_06540</name>
</gene>
<dbReference type="Gene3D" id="3.40.640.10">
    <property type="entry name" value="Type I PLP-dependent aspartate aminotransferase-like (Major domain)"/>
    <property type="match status" value="1"/>
</dbReference>
<comment type="subunit">
    <text evidence="7">Homodimer.</text>
</comment>
<comment type="subcellular location">
    <subcellularLocation>
        <location evidence="7">Cytoplasm</location>
    </subcellularLocation>
</comment>
<evidence type="ECO:0000256" key="2">
    <source>
        <dbReference type="ARBA" id="ARBA00022576"/>
    </source>
</evidence>
<dbReference type="CDD" id="cd00610">
    <property type="entry name" value="OAT_like"/>
    <property type="match status" value="1"/>
</dbReference>
<keyword evidence="4 7" id="KW-0949">S-adenosyl-L-methionine</keyword>
<dbReference type="InterPro" id="IPR005814">
    <property type="entry name" value="Aminotrans_3"/>
</dbReference>
<name>A0ABT7FX94_9CORY</name>
<keyword evidence="7" id="KW-0963">Cytoplasm</keyword>
<feature type="binding site" evidence="7">
    <location>
        <position position="288"/>
    </location>
    <ligand>
        <name>pyridoxal 5'-phosphate</name>
        <dbReference type="ChEBI" id="CHEBI:597326"/>
    </ligand>
</feature>
<feature type="region of interest" description="Disordered" evidence="8">
    <location>
        <begin position="469"/>
        <end position="510"/>
    </location>
</feature>
<feature type="binding site" evidence="7">
    <location>
        <position position="91"/>
    </location>
    <ligand>
        <name>substrate</name>
    </ligand>
</feature>
<feature type="compositionally biased region" description="Basic and acidic residues" evidence="8">
    <location>
        <begin position="470"/>
        <end position="480"/>
    </location>
</feature>
<evidence type="ECO:0000256" key="3">
    <source>
        <dbReference type="ARBA" id="ARBA00022679"/>
    </source>
</evidence>
<organism evidence="9 10">
    <name type="scientific">Corynebacterium pseudodiphtheriticum</name>
    <dbReference type="NCBI Taxonomy" id="37637"/>
    <lineage>
        <taxon>Bacteria</taxon>
        <taxon>Bacillati</taxon>
        <taxon>Actinomycetota</taxon>
        <taxon>Actinomycetes</taxon>
        <taxon>Mycobacteriales</taxon>
        <taxon>Corynebacteriaceae</taxon>
        <taxon>Corynebacterium</taxon>
    </lineage>
</organism>
<feature type="binding site" evidence="7">
    <location>
        <position position="431"/>
    </location>
    <ligand>
        <name>substrate</name>
    </ligand>
</feature>
<evidence type="ECO:0000256" key="6">
    <source>
        <dbReference type="ARBA" id="ARBA00022898"/>
    </source>
</evidence>
<feature type="modified residue" description="N6-(pyridoxal phosphate)lysine" evidence="7">
    <location>
        <position position="317"/>
    </location>
</feature>
<dbReference type="InterPro" id="IPR005815">
    <property type="entry name" value="BioA"/>
</dbReference>
<dbReference type="InterPro" id="IPR015424">
    <property type="entry name" value="PyrdxlP-dep_Trfase"/>
</dbReference>
<comment type="pathway">
    <text evidence="7">Cofactor biosynthesis; biotin biosynthesis; 7,8-diaminononanoate from 8-amino-7-oxononanoate (SAM route): step 1/1.</text>
</comment>
<evidence type="ECO:0000256" key="7">
    <source>
        <dbReference type="HAMAP-Rule" id="MF_00834"/>
    </source>
</evidence>
<evidence type="ECO:0000313" key="9">
    <source>
        <dbReference type="EMBL" id="MDK4290383.1"/>
    </source>
</evidence>
<accession>A0ABT7FX94</accession>
<feature type="binding site" evidence="7">
    <location>
        <begin position="151"/>
        <end position="152"/>
    </location>
    <ligand>
        <name>pyridoxal 5'-phosphate</name>
        <dbReference type="ChEBI" id="CHEBI:597326"/>
    </ligand>
</feature>
<comment type="catalytic activity">
    <reaction evidence="7">
        <text>(8S)-8-amino-7-oxononanoate + S-adenosyl-L-methionine = S-adenosyl-4-methylsulfanyl-2-oxobutanoate + (7R,8S)-7,8-diammoniononanoate</text>
        <dbReference type="Rhea" id="RHEA:16861"/>
        <dbReference type="ChEBI" id="CHEBI:16490"/>
        <dbReference type="ChEBI" id="CHEBI:59789"/>
        <dbReference type="ChEBI" id="CHEBI:149468"/>
        <dbReference type="ChEBI" id="CHEBI:149469"/>
        <dbReference type="EC" id="2.6.1.62"/>
    </reaction>
</comment>
<dbReference type="EC" id="2.6.1.62" evidence="7"/>
<feature type="site" description="Participates in the substrate recognition with KAPA and in a stacking interaction with the adenine ring of SAM" evidence="7">
    <location>
        <position position="34"/>
    </location>
</feature>
<dbReference type="NCBIfam" id="NF004624">
    <property type="entry name" value="PRK05964.1"/>
    <property type="match status" value="1"/>
</dbReference>
<feature type="compositionally biased region" description="Low complexity" evidence="8">
    <location>
        <begin position="481"/>
        <end position="510"/>
    </location>
</feature>
<keyword evidence="2 7" id="KW-0032">Aminotransferase</keyword>
<dbReference type="PANTHER" id="PTHR42684">
    <property type="entry name" value="ADENOSYLMETHIONINE-8-AMINO-7-OXONONANOATE AMINOTRANSFERASE"/>
    <property type="match status" value="1"/>
</dbReference>
<comment type="caution">
    <text evidence="9">The sequence shown here is derived from an EMBL/GenBank/DDBJ whole genome shotgun (WGS) entry which is preliminary data.</text>
</comment>
<dbReference type="Proteomes" id="UP001239759">
    <property type="component" value="Unassembled WGS sequence"/>
</dbReference>
<comment type="cofactor">
    <cofactor evidence="1 7">
        <name>pyridoxal 5'-phosphate</name>
        <dbReference type="ChEBI" id="CHEBI:597326"/>
    </cofactor>
</comment>
<feature type="binding site" evidence="7">
    <location>
        <position position="317"/>
    </location>
    <ligand>
        <name>substrate</name>
    </ligand>
</feature>
<keyword evidence="3 7" id="KW-0808">Transferase</keyword>
<protein>
    <recommendedName>
        <fullName evidence="7">Adenosylmethionine-8-amino-7-oxononanoate aminotransferase</fullName>
        <ecNumber evidence="7">2.6.1.62</ecNumber>
    </recommendedName>
    <alternativeName>
        <fullName evidence="7">7,8-diamino-pelargonic acid aminotransferase</fullName>
        <shortName evidence="7">DAPA AT</shortName>
        <shortName evidence="7">DAPA aminotransferase</shortName>
    </alternativeName>
    <alternativeName>
        <fullName evidence="7">7,8-diaminononanoate synthase</fullName>
        <shortName evidence="7">DANS</shortName>
    </alternativeName>
    <alternativeName>
        <fullName evidence="7">Diaminopelargonic acid synthase</fullName>
    </alternativeName>
</protein>
<keyword evidence="5 7" id="KW-0093">Biotin biosynthesis</keyword>
<evidence type="ECO:0000256" key="5">
    <source>
        <dbReference type="ARBA" id="ARBA00022756"/>
    </source>
</evidence>
<feature type="binding site" evidence="7">
    <location>
        <begin position="348"/>
        <end position="349"/>
    </location>
    <ligand>
        <name>pyridoxal 5'-phosphate</name>
        <dbReference type="ChEBI" id="CHEBI:597326"/>
    </ligand>
</feature>
<evidence type="ECO:0000256" key="4">
    <source>
        <dbReference type="ARBA" id="ARBA00022691"/>
    </source>
</evidence>
<evidence type="ECO:0000313" key="10">
    <source>
        <dbReference type="Proteomes" id="UP001239759"/>
    </source>
</evidence>
<proteinExistence type="inferred from homology"/>
<comment type="function">
    <text evidence="7">Catalyzes the transfer of the alpha-amino group from S-adenosyl-L-methionine (SAM) to 7-keto-8-aminopelargonic acid (KAPA) to form 7,8-diaminopelargonic acid (DAPA). It is the only aminotransferase known to utilize SAM as an amino donor.</text>
</comment>
<dbReference type="PANTHER" id="PTHR42684:SF17">
    <property type="entry name" value="ADENOSYLMETHIONINE-8-AMINO-7-OXONONANOATE AMINOTRANSFERASE"/>
    <property type="match status" value="1"/>
</dbReference>
<evidence type="ECO:0000256" key="1">
    <source>
        <dbReference type="ARBA" id="ARBA00001933"/>
    </source>
</evidence>
<feature type="binding site" evidence="7">
    <location>
        <position position="347"/>
    </location>
    <ligand>
        <name>substrate</name>
    </ligand>
</feature>
<dbReference type="NCBIfam" id="TIGR00508">
    <property type="entry name" value="bioA"/>
    <property type="match status" value="1"/>
</dbReference>
<evidence type="ECO:0000256" key="8">
    <source>
        <dbReference type="SAM" id="MobiDB-lite"/>
    </source>
</evidence>
<dbReference type="GO" id="GO:0004015">
    <property type="term" value="F:adenosylmethionine-8-amino-7-oxononanoate transaminase activity"/>
    <property type="evidence" value="ECO:0007669"/>
    <property type="project" value="UniProtKB-EC"/>
</dbReference>
<keyword evidence="6 7" id="KW-0663">Pyridoxal phosphate</keyword>
<dbReference type="Gene3D" id="3.90.1150.10">
    <property type="entry name" value="Aspartate Aminotransferase, domain 1"/>
    <property type="match status" value="1"/>
</dbReference>
<dbReference type="SUPFAM" id="SSF53383">
    <property type="entry name" value="PLP-dependent transferases"/>
    <property type="match status" value="1"/>
</dbReference>
<dbReference type="InterPro" id="IPR015422">
    <property type="entry name" value="PyrdxlP-dep_Trfase_small"/>
</dbReference>
<dbReference type="RefSeq" id="WP_242722594.1">
    <property type="nucleotide sequence ID" value="NZ_CP051667.1"/>
</dbReference>
<dbReference type="InterPro" id="IPR049704">
    <property type="entry name" value="Aminotrans_3_PPA_site"/>
</dbReference>
<sequence length="510" mass="54339">MPDTPAHFSPEFSPKFRSSREISRIDAQHIWHPYAAPGEPTRVVRSTDGCYLELADAVTAAAPGPAVEASVDSESAAQPDSQWVIDGMSSWWAACFGHSHPRLVAAAKNQIDAMSHVMFGGLTHQPAAQLTENLLALTENRYQQVFYSDSGSVAVEVAIKMALQYARGASPAADGETRRNKLLTWRSGYHGDTFQAMSVCDPDGGMHSLWNGTVKEQIFVPAPPTRGASAQEREEYLQLVEDAMNGEVAAMIIEPVVQGAGGMRFHDHELLVGIRELCSKHGIVLIADEIATGFGRTGEVFTTHAAGITPDILCVGKALTGGFMSLAATLATKEVAETMQPAALMHGPTFMANPLACAVATEATAMIREGEWRSDVARIESALVAGLHPLRDKPGVADVRVLGAIGVVEMDADVDMAQATAAALSAGVWLRPFGRLVYTMPPYICNDDELTAICQAIARIVEVCGTGDAHGTRGIRDTEARTTQLTETTPATTSTTRTTATAPTTPKETA</sequence>
<dbReference type="EMBL" id="JASNUQ010000009">
    <property type="protein sequence ID" value="MDK4290383.1"/>
    <property type="molecule type" value="Genomic_DNA"/>
</dbReference>
<dbReference type="HAMAP" id="MF_00834">
    <property type="entry name" value="BioA"/>
    <property type="match status" value="1"/>
</dbReference>
<dbReference type="InterPro" id="IPR015421">
    <property type="entry name" value="PyrdxlP-dep_Trfase_major"/>
</dbReference>